<feature type="compositionally biased region" description="Basic and acidic residues" evidence="1">
    <location>
        <begin position="337"/>
        <end position="347"/>
    </location>
</feature>
<feature type="compositionally biased region" description="Polar residues" evidence="1">
    <location>
        <begin position="348"/>
        <end position="361"/>
    </location>
</feature>
<dbReference type="RefSeq" id="XP_002133125.3">
    <property type="nucleotide sequence ID" value="XM_002133089.3"/>
</dbReference>
<dbReference type="InParanoid" id="A0A6I8UY22"/>
<evidence type="ECO:0000313" key="2">
    <source>
        <dbReference type="Proteomes" id="UP000001819"/>
    </source>
</evidence>
<keyword evidence="2" id="KW-1185">Reference proteome</keyword>
<gene>
    <name evidence="3" type="primary">LOC6902599</name>
</gene>
<evidence type="ECO:0000256" key="1">
    <source>
        <dbReference type="SAM" id="MobiDB-lite"/>
    </source>
</evidence>
<feature type="compositionally biased region" description="Basic and acidic residues" evidence="1">
    <location>
        <begin position="263"/>
        <end position="277"/>
    </location>
</feature>
<feature type="compositionally biased region" description="Polar residues" evidence="1">
    <location>
        <begin position="43"/>
        <end position="61"/>
    </location>
</feature>
<dbReference type="ExpressionAtlas" id="A0A6I8UY22">
    <property type="expression patterns" value="baseline"/>
</dbReference>
<feature type="region of interest" description="Disordered" evidence="1">
    <location>
        <begin position="374"/>
        <end position="414"/>
    </location>
</feature>
<evidence type="ECO:0000313" key="3">
    <source>
        <dbReference type="RefSeq" id="XP_002133125.3"/>
    </source>
</evidence>
<organism evidence="2 3">
    <name type="scientific">Drosophila pseudoobscura pseudoobscura</name>
    <name type="common">Fruit fly</name>
    <dbReference type="NCBI Taxonomy" id="46245"/>
    <lineage>
        <taxon>Eukaryota</taxon>
        <taxon>Metazoa</taxon>
        <taxon>Ecdysozoa</taxon>
        <taxon>Arthropoda</taxon>
        <taxon>Hexapoda</taxon>
        <taxon>Insecta</taxon>
        <taxon>Pterygota</taxon>
        <taxon>Neoptera</taxon>
        <taxon>Endopterygota</taxon>
        <taxon>Diptera</taxon>
        <taxon>Brachycera</taxon>
        <taxon>Muscomorpha</taxon>
        <taxon>Ephydroidea</taxon>
        <taxon>Drosophilidae</taxon>
        <taxon>Drosophila</taxon>
        <taxon>Sophophora</taxon>
    </lineage>
</organism>
<feature type="compositionally biased region" description="Basic and acidic residues" evidence="1">
    <location>
        <begin position="29"/>
        <end position="41"/>
    </location>
</feature>
<feature type="compositionally biased region" description="Low complexity" evidence="1">
    <location>
        <begin position="209"/>
        <end position="246"/>
    </location>
</feature>
<dbReference type="Proteomes" id="UP000001819">
    <property type="component" value="Chromosome 4"/>
</dbReference>
<dbReference type="KEGG" id="dpo:6902599"/>
<protein>
    <submittedName>
        <fullName evidence="3">Uncharacterized protein isoform X1</fullName>
    </submittedName>
</protein>
<accession>A0A6I8UY22</accession>
<feature type="region of interest" description="Disordered" evidence="1">
    <location>
        <begin position="29"/>
        <end position="62"/>
    </location>
</feature>
<feature type="compositionally biased region" description="Polar residues" evidence="1">
    <location>
        <begin position="288"/>
        <end position="299"/>
    </location>
</feature>
<name>A0A6I8UY22_DROPS</name>
<proteinExistence type="predicted"/>
<feature type="compositionally biased region" description="Polar residues" evidence="1">
    <location>
        <begin position="310"/>
        <end position="336"/>
    </location>
</feature>
<feature type="region of interest" description="Disordered" evidence="1">
    <location>
        <begin position="190"/>
        <end position="362"/>
    </location>
</feature>
<dbReference type="AlphaFoldDB" id="A0A6I8UY22"/>
<feature type="compositionally biased region" description="Basic and acidic residues" evidence="1">
    <location>
        <begin position="374"/>
        <end position="399"/>
    </location>
</feature>
<reference evidence="3" key="1">
    <citation type="submission" date="2025-08" db="UniProtKB">
        <authorList>
            <consortium name="RefSeq"/>
        </authorList>
    </citation>
    <scope>IDENTIFICATION</scope>
    <source>
        <strain evidence="3">MV-25-SWS-2005</strain>
        <tissue evidence="3">Whole body</tissue>
    </source>
</reference>
<sequence length="666" mass="73248">MAVSNHRLYPSDEEYEEYSHMMRGIKTTDDLHKTYKPDAKSPKPTSILRNRQTEDSFNQNDGKAAAECNQNIGKHIKLQPVDVSTIIGPSYSILDLTKLNWELRRDVGSTTTIKAVQELYSCKRSLSSSSLEESPQTGVASDKRIASGRSNWLKCSKYSNSECKENKCKAACKRKKACYATVSYADPEQSYAESERNQYYPESQQSQVYPQSEQSQVYPQSQQSQVYPQSQQSQVYPQSQQGQVYPKSEQSQVYPESEQSRVFAKEEKSCSFHESKPNHGSPKLKQNPVYTESQENSYYPESEACHRSPNRVSPRQGSSKFQQNSVYSESKQSRCSAESDRKTDHYNMKSTSTFNTSNGTEYTDESCLRTQAYDRHAQSPRCESSRDSHKFEEEQRMTDCSRQSHKGVTDAASHPGYSNYSCPSPCPVPLVPRTNSSCHGAPTNENSWHGDAMESCGTAKTRGMKRPANSCSGSSMSGTPSAACSLDDGQNENSACNCVDIESFLANCKKHPAQCCDPCEGCCPVFSPPYMRPCAPSCSPPEPPCISNECFCMGYVHDMLEDRSVYAVSYRPVMCCGNNFKHASNGNSCLCSDLPLGGGCGPCSNVCPPSPCCFSAESPSCCGASCPGVCPPACGGCPVSCLYPLARLSPGYCNSYPCGGCNAYCI</sequence>